<evidence type="ECO:0000256" key="3">
    <source>
        <dbReference type="ARBA" id="ARBA00023121"/>
    </source>
</evidence>
<evidence type="ECO:0000256" key="2">
    <source>
        <dbReference type="ARBA" id="ARBA00022448"/>
    </source>
</evidence>
<dbReference type="PANTHER" id="PTHR33286">
    <property type="entry name" value="BIFUNCTIONAL INHIBITOR/LIPID-TRANSFER PROTEIN/SEED STORAGE 2S ALBUMIN SUPERFAMILY PROTEIN"/>
    <property type="match status" value="1"/>
</dbReference>
<comment type="caution">
    <text evidence="5">The sequence shown here is derived from an EMBL/GenBank/DDBJ whole genome shotgun (WGS) entry which is preliminary data.</text>
</comment>
<evidence type="ECO:0000259" key="4">
    <source>
        <dbReference type="Pfam" id="PF14368"/>
    </source>
</evidence>
<dbReference type="AlphaFoldDB" id="A0A978VQ93"/>
<dbReference type="Pfam" id="PF14368">
    <property type="entry name" value="LTP_2"/>
    <property type="match status" value="1"/>
</dbReference>
<gene>
    <name evidence="5" type="ORF">FEM48_Zijuj03G0122700</name>
</gene>
<dbReference type="PANTHER" id="PTHR33286:SF7">
    <property type="entry name" value="BIFUNCTIONAL INHIBITOR_PLANT LIPID TRANSFER PROTEIN_SEED STORAGE HELICAL DOMAIN-CONTAINING PROTEIN"/>
    <property type="match status" value="1"/>
</dbReference>
<evidence type="ECO:0000313" key="6">
    <source>
        <dbReference type="Proteomes" id="UP000813462"/>
    </source>
</evidence>
<dbReference type="InterPro" id="IPR016140">
    <property type="entry name" value="Bifunc_inhib/LTP/seed_store"/>
</dbReference>
<name>A0A978VQ93_ZIZJJ</name>
<keyword evidence="3" id="KW-0446">Lipid-binding</keyword>
<dbReference type="SUPFAM" id="SSF47699">
    <property type="entry name" value="Bifunctional inhibitor/lipid-transfer protein/seed storage 2S albumin"/>
    <property type="match status" value="1"/>
</dbReference>
<feature type="domain" description="Bifunctional inhibitor/plant lipid transfer protein/seed storage helical" evidence="4">
    <location>
        <begin position="22"/>
        <end position="97"/>
    </location>
</feature>
<dbReference type="Proteomes" id="UP000813462">
    <property type="component" value="Unassembled WGS sequence"/>
</dbReference>
<comment type="function">
    <text evidence="1">Plant non-specific lipid-transfer proteins transfer phospholipids as well as galactolipids across membranes. May play a role in wax or cutin deposition in the cell walls of expanding epidermal cells and certain secretory tissues.</text>
</comment>
<accession>A0A978VQ93</accession>
<dbReference type="InterPro" id="IPR036312">
    <property type="entry name" value="Bifun_inhib/LTP/seed_sf"/>
</dbReference>
<reference evidence="5" key="1">
    <citation type="journal article" date="2021" name="Front. Plant Sci.">
        <title>Chromosome-Scale Genome Assembly for Chinese Sour Jujube and Insights Into Its Genome Evolution and Domestication Signature.</title>
        <authorList>
            <person name="Shen L.-Y."/>
            <person name="Luo H."/>
            <person name="Wang X.-L."/>
            <person name="Wang X.-M."/>
            <person name="Qiu X.-J."/>
            <person name="Liu H."/>
            <person name="Zhou S.-S."/>
            <person name="Jia K.-H."/>
            <person name="Nie S."/>
            <person name="Bao Y.-T."/>
            <person name="Zhang R.-G."/>
            <person name="Yun Q.-Z."/>
            <person name="Chai Y.-H."/>
            <person name="Lu J.-Y."/>
            <person name="Li Y."/>
            <person name="Zhao S.-W."/>
            <person name="Mao J.-F."/>
            <person name="Jia S.-G."/>
            <person name="Mao Y.-M."/>
        </authorList>
    </citation>
    <scope>NUCLEOTIDE SEQUENCE</scope>
    <source>
        <strain evidence="5">AT0</strain>
        <tissue evidence="5">Leaf</tissue>
    </source>
</reference>
<organism evidence="5 6">
    <name type="scientific">Ziziphus jujuba var. spinosa</name>
    <dbReference type="NCBI Taxonomy" id="714518"/>
    <lineage>
        <taxon>Eukaryota</taxon>
        <taxon>Viridiplantae</taxon>
        <taxon>Streptophyta</taxon>
        <taxon>Embryophyta</taxon>
        <taxon>Tracheophyta</taxon>
        <taxon>Spermatophyta</taxon>
        <taxon>Magnoliopsida</taxon>
        <taxon>eudicotyledons</taxon>
        <taxon>Gunneridae</taxon>
        <taxon>Pentapetalae</taxon>
        <taxon>rosids</taxon>
        <taxon>fabids</taxon>
        <taxon>Rosales</taxon>
        <taxon>Rhamnaceae</taxon>
        <taxon>Paliureae</taxon>
        <taxon>Ziziphus</taxon>
    </lineage>
</organism>
<dbReference type="GO" id="GO:0008289">
    <property type="term" value="F:lipid binding"/>
    <property type="evidence" value="ECO:0007669"/>
    <property type="project" value="UniProtKB-KW"/>
</dbReference>
<proteinExistence type="predicted"/>
<evidence type="ECO:0000313" key="5">
    <source>
        <dbReference type="EMBL" id="KAH7537718.1"/>
    </source>
</evidence>
<protein>
    <recommendedName>
        <fullName evidence="4">Bifunctional inhibitor/plant lipid transfer protein/seed storage helical domain-containing protein</fullName>
    </recommendedName>
</protein>
<dbReference type="Gene3D" id="1.10.110.10">
    <property type="entry name" value="Plant lipid-transfer and hydrophobic proteins"/>
    <property type="match status" value="1"/>
</dbReference>
<dbReference type="EMBL" id="JAEACU010000003">
    <property type="protein sequence ID" value="KAH7537718.1"/>
    <property type="molecule type" value="Genomic_DNA"/>
</dbReference>
<evidence type="ECO:0000256" key="1">
    <source>
        <dbReference type="ARBA" id="ARBA00003211"/>
    </source>
</evidence>
<sequence>MVVVVLGNFEEVPILGIKGDDTSPSQCKEEKDLLVTECKPMLFGSNPSGSCCKRIRVTHVECVCPLENTRIASLINVKRIMKQIEGCGRTLPHHFKCGSQSLSHSF</sequence>
<keyword evidence="2" id="KW-0813">Transport</keyword>